<evidence type="ECO:0000313" key="2">
    <source>
        <dbReference type="EMBL" id="SFU80059.1"/>
    </source>
</evidence>
<evidence type="ECO:0000259" key="1">
    <source>
        <dbReference type="Pfam" id="PF14301"/>
    </source>
</evidence>
<dbReference type="Proteomes" id="UP000198693">
    <property type="component" value="Unassembled WGS sequence"/>
</dbReference>
<organism evidence="2 3">
    <name type="scientific">Halomonas korlensis</name>
    <dbReference type="NCBI Taxonomy" id="463301"/>
    <lineage>
        <taxon>Bacteria</taxon>
        <taxon>Pseudomonadati</taxon>
        <taxon>Pseudomonadota</taxon>
        <taxon>Gammaproteobacteria</taxon>
        <taxon>Oceanospirillales</taxon>
        <taxon>Halomonadaceae</taxon>
        <taxon>Halomonas</taxon>
    </lineage>
</organism>
<dbReference type="InterPro" id="IPR025484">
    <property type="entry name" value="DUF4376"/>
</dbReference>
<protein>
    <recommendedName>
        <fullName evidence="1">DUF4376 domain-containing protein</fullName>
    </recommendedName>
</protein>
<reference evidence="3" key="1">
    <citation type="submission" date="2016-10" db="EMBL/GenBank/DDBJ databases">
        <authorList>
            <person name="Varghese N."/>
            <person name="Submissions S."/>
        </authorList>
    </citation>
    <scope>NUCLEOTIDE SEQUENCE [LARGE SCALE GENOMIC DNA]</scope>
    <source>
        <strain evidence="3">CGMCC 1.6981</strain>
    </source>
</reference>
<sequence>MSYYIAGEPDAIQTCPQDQINLLGLAAKAQRLVADGEIDPVMPFRRQSNVTRMLTPEQMDATPLTALAHIEDI</sequence>
<dbReference type="OrthoDB" id="6174579at2"/>
<name>A0A1I7J4C5_9GAMM</name>
<evidence type="ECO:0000313" key="3">
    <source>
        <dbReference type="Proteomes" id="UP000198693"/>
    </source>
</evidence>
<accession>A0A1I7J4C5</accession>
<proteinExistence type="predicted"/>
<dbReference type="EMBL" id="FPBP01000009">
    <property type="protein sequence ID" value="SFU80059.1"/>
    <property type="molecule type" value="Genomic_DNA"/>
</dbReference>
<keyword evidence="3" id="KW-1185">Reference proteome</keyword>
<dbReference type="RefSeq" id="WP_089796408.1">
    <property type="nucleotide sequence ID" value="NZ_FPBP01000009.1"/>
</dbReference>
<gene>
    <name evidence="2" type="ORF">SAMN04487955_10954</name>
</gene>
<feature type="domain" description="DUF4376" evidence="1">
    <location>
        <begin position="11"/>
        <end position="72"/>
    </location>
</feature>
<dbReference type="Pfam" id="PF14301">
    <property type="entry name" value="DUF4376"/>
    <property type="match status" value="1"/>
</dbReference>
<dbReference type="AlphaFoldDB" id="A0A1I7J4C5"/>